<protein>
    <submittedName>
        <fullName evidence="5">Histidine phosphatase family protein</fullName>
    </submittedName>
</protein>
<dbReference type="EMBL" id="QZAA01000111">
    <property type="protein sequence ID" value="RQD76718.1"/>
    <property type="molecule type" value="Genomic_DNA"/>
</dbReference>
<proteinExistence type="predicted"/>
<comment type="caution">
    <text evidence="5">The sequence shown here is derived from an EMBL/GenBank/DDBJ whole genome shotgun (WGS) entry which is preliminary data.</text>
</comment>
<dbReference type="GO" id="GO:0005737">
    <property type="term" value="C:cytoplasm"/>
    <property type="evidence" value="ECO:0007669"/>
    <property type="project" value="TreeGrafter"/>
</dbReference>
<organism evidence="5 6">
    <name type="scientific">Candidatus Syntrophonatronum acetioxidans</name>
    <dbReference type="NCBI Taxonomy" id="1795816"/>
    <lineage>
        <taxon>Bacteria</taxon>
        <taxon>Bacillati</taxon>
        <taxon>Bacillota</taxon>
        <taxon>Clostridia</taxon>
        <taxon>Eubacteriales</taxon>
        <taxon>Syntrophomonadaceae</taxon>
        <taxon>Candidatus Syntrophonatronum</taxon>
    </lineage>
</organism>
<sequence>MELILVRHGQTEANREGRFQGQRDYPLSSQGEVEALKTAGRLTGQHFDAVYCSPLQRAFKTAGIIASTRGMRVKPLSLLKEFSWGVIEGLCWPEIVQKHPQLASRLEKDLQHTFIPRQEPREDFWKRIDHTIDYLMENHLQDRVLLVSHGRFLNAFLVGFFNMDRKGPWPFRFAHASLSKVEINPQGRKSLKYFNDTCHLQSN</sequence>
<dbReference type="Proteomes" id="UP000285138">
    <property type="component" value="Unassembled WGS sequence"/>
</dbReference>
<dbReference type="InterPro" id="IPR029033">
    <property type="entry name" value="His_PPase_superfam"/>
</dbReference>
<gene>
    <name evidence="5" type="ORF">D5R97_03800</name>
</gene>
<feature type="active site" description="Tele-phosphohistidine intermediate" evidence="3">
    <location>
        <position position="8"/>
    </location>
</feature>
<dbReference type="PROSITE" id="PS00175">
    <property type="entry name" value="PG_MUTASE"/>
    <property type="match status" value="1"/>
</dbReference>
<dbReference type="InterPro" id="IPR050275">
    <property type="entry name" value="PGM_Phosphatase"/>
</dbReference>
<dbReference type="GO" id="GO:0016791">
    <property type="term" value="F:phosphatase activity"/>
    <property type="evidence" value="ECO:0007669"/>
    <property type="project" value="TreeGrafter"/>
</dbReference>
<accession>A0A424YFS8</accession>
<name>A0A424YFS8_9FIRM</name>
<dbReference type="AlphaFoldDB" id="A0A424YFS8"/>
<dbReference type="CDD" id="cd07067">
    <property type="entry name" value="HP_PGM_like"/>
    <property type="match status" value="1"/>
</dbReference>
<evidence type="ECO:0000256" key="2">
    <source>
        <dbReference type="ARBA" id="ARBA00023235"/>
    </source>
</evidence>
<feature type="binding site" evidence="4">
    <location>
        <position position="57"/>
    </location>
    <ligand>
        <name>substrate</name>
    </ligand>
</feature>
<dbReference type="InterPro" id="IPR013078">
    <property type="entry name" value="His_Pase_superF_clade-1"/>
</dbReference>
<dbReference type="Pfam" id="PF00300">
    <property type="entry name" value="His_Phos_1"/>
    <property type="match status" value="1"/>
</dbReference>
<dbReference type="InterPro" id="IPR001345">
    <property type="entry name" value="PG/BPGM_mutase_AS"/>
</dbReference>
<dbReference type="SUPFAM" id="SSF53254">
    <property type="entry name" value="Phosphoglycerate mutase-like"/>
    <property type="match status" value="1"/>
</dbReference>
<evidence type="ECO:0000313" key="5">
    <source>
        <dbReference type="EMBL" id="RQD76718.1"/>
    </source>
</evidence>
<evidence type="ECO:0000256" key="3">
    <source>
        <dbReference type="PIRSR" id="PIRSR613078-1"/>
    </source>
</evidence>
<evidence type="ECO:0000256" key="4">
    <source>
        <dbReference type="PIRSR" id="PIRSR613078-2"/>
    </source>
</evidence>
<dbReference type="PANTHER" id="PTHR48100">
    <property type="entry name" value="BROAD-SPECIFICITY PHOSPHATASE YOR283W-RELATED"/>
    <property type="match status" value="1"/>
</dbReference>
<dbReference type="Gene3D" id="3.40.50.1240">
    <property type="entry name" value="Phosphoglycerate mutase-like"/>
    <property type="match status" value="1"/>
</dbReference>
<keyword evidence="1" id="KW-0324">Glycolysis</keyword>
<dbReference type="PANTHER" id="PTHR48100:SF1">
    <property type="entry name" value="HISTIDINE PHOSPHATASE FAMILY PROTEIN-RELATED"/>
    <property type="match status" value="1"/>
</dbReference>
<evidence type="ECO:0000313" key="6">
    <source>
        <dbReference type="Proteomes" id="UP000285138"/>
    </source>
</evidence>
<keyword evidence="2" id="KW-0413">Isomerase</keyword>
<evidence type="ECO:0000256" key="1">
    <source>
        <dbReference type="ARBA" id="ARBA00023152"/>
    </source>
</evidence>
<dbReference type="SMART" id="SM00855">
    <property type="entry name" value="PGAM"/>
    <property type="match status" value="1"/>
</dbReference>
<feature type="active site" description="Proton donor/acceptor" evidence="3">
    <location>
        <position position="81"/>
    </location>
</feature>
<feature type="binding site" evidence="4">
    <location>
        <begin position="7"/>
        <end position="14"/>
    </location>
    <ligand>
        <name>substrate</name>
    </ligand>
</feature>
<reference evidence="5 6" key="1">
    <citation type="submission" date="2018-08" db="EMBL/GenBank/DDBJ databases">
        <title>The metabolism and importance of syntrophic acetate oxidation coupled to methane or sulfide production in haloalkaline environments.</title>
        <authorList>
            <person name="Timmers P.H.A."/>
            <person name="Vavourakis C.D."/>
            <person name="Sorokin D.Y."/>
            <person name="Sinninghe Damste J.S."/>
            <person name="Muyzer G."/>
            <person name="Stams A.J.M."/>
            <person name="Plugge C.M."/>
        </authorList>
    </citation>
    <scope>NUCLEOTIDE SEQUENCE [LARGE SCALE GENOMIC DNA]</scope>
    <source>
        <strain evidence="5">MSAO_Bac1</strain>
    </source>
</reference>